<organism evidence="10 11">
    <name type="scientific">Rhododendron simsii</name>
    <name type="common">Sims's rhododendron</name>
    <dbReference type="NCBI Taxonomy" id="118357"/>
    <lineage>
        <taxon>Eukaryota</taxon>
        <taxon>Viridiplantae</taxon>
        <taxon>Streptophyta</taxon>
        <taxon>Embryophyta</taxon>
        <taxon>Tracheophyta</taxon>
        <taxon>Spermatophyta</taxon>
        <taxon>Magnoliopsida</taxon>
        <taxon>eudicotyledons</taxon>
        <taxon>Gunneridae</taxon>
        <taxon>Pentapetalae</taxon>
        <taxon>asterids</taxon>
        <taxon>Ericales</taxon>
        <taxon>Ericaceae</taxon>
        <taxon>Ericoideae</taxon>
        <taxon>Rhodoreae</taxon>
        <taxon>Rhododendron</taxon>
    </lineage>
</organism>
<keyword evidence="2" id="KW-0813">Transport</keyword>
<feature type="region of interest" description="Disordered" evidence="7">
    <location>
        <begin position="1"/>
        <end position="39"/>
    </location>
</feature>
<dbReference type="CDD" id="cd02440">
    <property type="entry name" value="AdoMet_MTases"/>
    <property type="match status" value="1"/>
</dbReference>
<dbReference type="InterPro" id="IPR036259">
    <property type="entry name" value="MFS_trans_sf"/>
</dbReference>
<dbReference type="Gene3D" id="3.40.50.150">
    <property type="entry name" value="Vaccinia Virus protein VP39"/>
    <property type="match status" value="1"/>
</dbReference>
<evidence type="ECO:0000313" key="10">
    <source>
        <dbReference type="EMBL" id="KAF7134663.1"/>
    </source>
</evidence>
<keyword evidence="5 8" id="KW-0472">Membrane</keyword>
<dbReference type="Pfam" id="PF10294">
    <property type="entry name" value="Methyltransf_16"/>
    <property type="match status" value="1"/>
</dbReference>
<dbReference type="EMBL" id="WJXA01000008">
    <property type="protein sequence ID" value="KAF7134663.1"/>
    <property type="molecule type" value="Genomic_DNA"/>
</dbReference>
<comment type="similarity">
    <text evidence="6">Belongs to the major facilitator superfamily. Phosphate:H(+) symporter (TC 2.A.1.9) family.</text>
</comment>
<dbReference type="SUPFAM" id="SSF53335">
    <property type="entry name" value="S-adenosyl-L-methionine-dependent methyltransferases"/>
    <property type="match status" value="1"/>
</dbReference>
<dbReference type="AlphaFoldDB" id="A0A834LFK7"/>
<evidence type="ECO:0000259" key="9">
    <source>
        <dbReference type="PROSITE" id="PS50850"/>
    </source>
</evidence>
<feature type="transmembrane region" description="Helical" evidence="8">
    <location>
        <begin position="416"/>
        <end position="439"/>
    </location>
</feature>
<evidence type="ECO:0000256" key="7">
    <source>
        <dbReference type="SAM" id="MobiDB-lite"/>
    </source>
</evidence>
<dbReference type="Pfam" id="PF00083">
    <property type="entry name" value="Sugar_tr"/>
    <property type="match status" value="1"/>
</dbReference>
<feature type="transmembrane region" description="Helical" evidence="8">
    <location>
        <begin position="547"/>
        <end position="566"/>
    </location>
</feature>
<feature type="transmembrane region" description="Helical" evidence="8">
    <location>
        <begin position="606"/>
        <end position="629"/>
    </location>
</feature>
<dbReference type="InterPro" id="IPR020846">
    <property type="entry name" value="MFS_dom"/>
</dbReference>
<dbReference type="PANTHER" id="PTHR23511:SF44">
    <property type="entry name" value="MAJOR FACILITATOR, SUGAR TRANSPORTER, MAJOR FACILITATOR SUPERFAMILY"/>
    <property type="match status" value="1"/>
</dbReference>
<dbReference type="Gene3D" id="1.20.1250.20">
    <property type="entry name" value="MFS general substrate transporter like domains"/>
    <property type="match status" value="2"/>
</dbReference>
<dbReference type="GO" id="GO:0022857">
    <property type="term" value="F:transmembrane transporter activity"/>
    <property type="evidence" value="ECO:0007669"/>
    <property type="project" value="InterPro"/>
</dbReference>
<keyword evidence="3 8" id="KW-0812">Transmembrane</keyword>
<evidence type="ECO:0000256" key="6">
    <source>
        <dbReference type="ARBA" id="ARBA00044504"/>
    </source>
</evidence>
<name>A0A834LFK7_RHOSS</name>
<dbReference type="InterPro" id="IPR029063">
    <property type="entry name" value="SAM-dependent_MTases_sf"/>
</dbReference>
<dbReference type="Proteomes" id="UP000626092">
    <property type="component" value="Unassembled WGS sequence"/>
</dbReference>
<dbReference type="OrthoDB" id="4139357at2759"/>
<evidence type="ECO:0000256" key="2">
    <source>
        <dbReference type="ARBA" id="ARBA00022448"/>
    </source>
</evidence>
<feature type="transmembrane region" description="Helical" evidence="8">
    <location>
        <begin position="475"/>
        <end position="498"/>
    </location>
</feature>
<dbReference type="Pfam" id="PF07690">
    <property type="entry name" value="MFS_1"/>
    <property type="match status" value="1"/>
</dbReference>
<gene>
    <name evidence="10" type="ORF">RHSIM_Rhsim08G0117300</name>
</gene>
<keyword evidence="11" id="KW-1185">Reference proteome</keyword>
<dbReference type="SUPFAM" id="SSF103473">
    <property type="entry name" value="MFS general substrate transporter"/>
    <property type="match status" value="1"/>
</dbReference>
<reference evidence="10" key="1">
    <citation type="submission" date="2019-11" db="EMBL/GenBank/DDBJ databases">
        <authorList>
            <person name="Liu Y."/>
            <person name="Hou J."/>
            <person name="Li T.-Q."/>
            <person name="Guan C.-H."/>
            <person name="Wu X."/>
            <person name="Wu H.-Z."/>
            <person name="Ling F."/>
            <person name="Zhang R."/>
            <person name="Shi X.-G."/>
            <person name="Ren J.-P."/>
            <person name="Chen E.-F."/>
            <person name="Sun J.-M."/>
        </authorList>
    </citation>
    <scope>NUCLEOTIDE SEQUENCE</scope>
    <source>
        <strain evidence="10">Adult_tree_wgs_1</strain>
        <tissue evidence="10">Leaves</tissue>
    </source>
</reference>
<dbReference type="PANTHER" id="PTHR23511">
    <property type="entry name" value="SYNAPTIC VESICLE GLYCOPROTEIN 2"/>
    <property type="match status" value="1"/>
</dbReference>
<feature type="transmembrane region" description="Helical" evidence="8">
    <location>
        <begin position="519"/>
        <end position="541"/>
    </location>
</feature>
<comment type="subcellular location">
    <subcellularLocation>
        <location evidence="1">Membrane</location>
        <topology evidence="1">Multi-pass membrane protein</topology>
    </subcellularLocation>
</comment>
<evidence type="ECO:0000256" key="1">
    <source>
        <dbReference type="ARBA" id="ARBA00004141"/>
    </source>
</evidence>
<evidence type="ECO:0000256" key="3">
    <source>
        <dbReference type="ARBA" id="ARBA00022692"/>
    </source>
</evidence>
<feature type="transmembrane region" description="Helical" evidence="8">
    <location>
        <begin position="384"/>
        <end position="404"/>
    </location>
</feature>
<feature type="transmembrane region" description="Helical" evidence="8">
    <location>
        <begin position="446"/>
        <end position="463"/>
    </location>
</feature>
<dbReference type="GO" id="GO:0016020">
    <property type="term" value="C:membrane"/>
    <property type="evidence" value="ECO:0007669"/>
    <property type="project" value="UniProtKB-SubCell"/>
</dbReference>
<evidence type="ECO:0000256" key="8">
    <source>
        <dbReference type="SAM" id="Phobius"/>
    </source>
</evidence>
<dbReference type="InterPro" id="IPR019410">
    <property type="entry name" value="Methyltransf_16"/>
</dbReference>
<feature type="transmembrane region" description="Helical" evidence="8">
    <location>
        <begin position="636"/>
        <end position="655"/>
    </location>
</feature>
<proteinExistence type="inferred from homology"/>
<comment type="caution">
    <text evidence="10">The sequence shown here is derived from an EMBL/GenBank/DDBJ whole genome shotgun (WGS) entry which is preliminary data.</text>
</comment>
<evidence type="ECO:0000256" key="5">
    <source>
        <dbReference type="ARBA" id="ARBA00023136"/>
    </source>
</evidence>
<dbReference type="InterPro" id="IPR011701">
    <property type="entry name" value="MFS"/>
</dbReference>
<feature type="transmembrane region" description="Helical" evidence="8">
    <location>
        <begin position="573"/>
        <end position="594"/>
    </location>
</feature>
<dbReference type="PROSITE" id="PS50850">
    <property type="entry name" value="MFS"/>
    <property type="match status" value="1"/>
</dbReference>
<feature type="domain" description="Major facilitator superfamily (MFS) profile" evidence="9">
    <location>
        <begin position="270"/>
        <end position="660"/>
    </location>
</feature>
<evidence type="ECO:0000256" key="4">
    <source>
        <dbReference type="ARBA" id="ARBA00022989"/>
    </source>
</evidence>
<evidence type="ECO:0000313" key="11">
    <source>
        <dbReference type="Proteomes" id="UP000626092"/>
    </source>
</evidence>
<sequence length="672" mass="73247">MLLLTDQPQPNPDGDDDEPNPNLNNSPIEKHHSPNQQPQLHYLPSLQSTVVIRQLPSQGLSFQLWPAATSLFSLLDLHRSHPYASPLSSLSLSSPPRLRILELGSGTGLVGITAALTLSADVTVTDLPHVLPNLEFNARANSDVLARHGGSVEVAALCWGEVDQMEGLVGREYDLVLGSDVVYHDHLYDPLLRTLGFFLVKGRRTVFVMAHLRRWKKEAVFFKRARKMFDVDVIHRDGPSHGSRVSEPSPVYTIDQALSAMGFGKFQGYVLAYAGLGWVAEAMEMMILSFIGPTVKYEWALSPGEESVTTSVFAGTLLGAYSWGLISDHFGRRQVFLPLSCPLFCLYLHIAFSVSVLKGLLSIAIVTSGAGFLSVFSPNYVSLVVLRCLVGFGLGGGPAFSSWFLEFVPAPNRGTWMVIFSTFSTFGTVLEASLAWIIMPRLNWRWLLAVSSVPSSIALLFYGPTPESPRLTLSLWLLFFGNAFSYYGIVLLTSELSSGQSKCRHSIGLHSEKIRGSSLYVDVFITSLAELPGLVLSAILVDRIGRKLSTVIMFALGCIFLLPLVFHQKEILTCLLFGVRMCIMGTITVANIYAPEIYPSSIRATGYGLVSAVGRICGMICPLMAVGLVTGCHQTAAILLFEAVMVVSGLSVMLLPLETNGTELTDIVGVPE</sequence>
<accession>A0A834LFK7</accession>
<protein>
    <recommendedName>
        <fullName evidence="9">Major facilitator superfamily (MFS) profile domain-containing protein</fullName>
    </recommendedName>
</protein>
<dbReference type="InterPro" id="IPR005828">
    <property type="entry name" value="MFS_sugar_transport-like"/>
</dbReference>
<keyword evidence="4 8" id="KW-1133">Transmembrane helix</keyword>
<feature type="transmembrane region" description="Helical" evidence="8">
    <location>
        <begin position="360"/>
        <end position="377"/>
    </location>
</feature>